<organism evidence="2">
    <name type="scientific">Pelophylax lessonae</name>
    <name type="common">Pool frog</name>
    <name type="synonym">Rana lessonae</name>
    <dbReference type="NCBI Taxonomy" id="45623"/>
    <lineage>
        <taxon>Eukaryota</taxon>
        <taxon>Metazoa</taxon>
        <taxon>Chordata</taxon>
        <taxon>Craniata</taxon>
        <taxon>Vertebrata</taxon>
        <taxon>Euteleostomi</taxon>
        <taxon>Amphibia</taxon>
        <taxon>Batrachia</taxon>
        <taxon>Anura</taxon>
        <taxon>Neobatrachia</taxon>
        <taxon>Ranoidea</taxon>
        <taxon>Ranidae</taxon>
        <taxon>Pelophylax</taxon>
    </lineage>
</organism>
<reference evidence="2" key="1">
    <citation type="submission" date="1995-10" db="EMBL/GenBank/DDBJ databases">
        <authorList>
            <person name="Ibarra C."/>
        </authorList>
    </citation>
    <scope>NUCLEOTIDE SEQUENCE</scope>
    <source>
        <tissue evidence="2">Urinary bladder</tissue>
    </source>
</reference>
<keyword evidence="1" id="KW-0472">Membrane</keyword>
<feature type="transmembrane region" description="Helical" evidence="1">
    <location>
        <begin position="78"/>
        <end position="95"/>
    </location>
</feature>
<name>Q91326_PELLE</name>
<sequence>MSSKGHRWQKKPDWSYNLPLRYPKCRKKSFSYSFILTTVIDKLEGLAICLLVVLFSVLRTSDSVLWCTISSPFFRAYLLKYSLACMEICILNGYSEFSLMSRSTLWISFTTE</sequence>
<dbReference type="AlphaFoldDB" id="Q91326"/>
<protein>
    <submittedName>
        <fullName evidence="2">Ubp1 protein</fullName>
    </submittedName>
</protein>
<feature type="transmembrane region" description="Helical" evidence="1">
    <location>
        <begin position="30"/>
        <end position="58"/>
    </location>
</feature>
<gene>
    <name evidence="2" type="primary">ubp1</name>
</gene>
<proteinExistence type="evidence at transcript level"/>
<accession>Q91326</accession>
<keyword evidence="1" id="KW-0812">Transmembrane</keyword>
<dbReference type="EMBL" id="Z54344">
    <property type="protein sequence ID" value="CAA91157.1"/>
    <property type="molecule type" value="mRNA"/>
</dbReference>
<evidence type="ECO:0000256" key="1">
    <source>
        <dbReference type="SAM" id="Phobius"/>
    </source>
</evidence>
<evidence type="ECO:0000313" key="2">
    <source>
        <dbReference type="EMBL" id="CAA91157.1"/>
    </source>
</evidence>
<keyword evidence="1" id="KW-1133">Transmembrane helix</keyword>